<evidence type="ECO:0000259" key="17">
    <source>
        <dbReference type="PROSITE" id="PS51195"/>
    </source>
</evidence>
<dbReference type="STRING" id="1097556.R4X7H5"/>
<evidence type="ECO:0000256" key="11">
    <source>
        <dbReference type="ARBA" id="ARBA00038041"/>
    </source>
</evidence>
<evidence type="ECO:0000256" key="8">
    <source>
        <dbReference type="ARBA" id="ARBA00022840"/>
    </source>
</evidence>
<dbReference type="CDD" id="cd17961">
    <property type="entry name" value="DEADc_DDX56"/>
    <property type="match status" value="1"/>
</dbReference>
<protein>
    <recommendedName>
        <fullName evidence="3">RNA helicase</fullName>
        <ecNumber evidence="3">3.6.4.13</ecNumber>
    </recommendedName>
</protein>
<dbReference type="Pfam" id="PF00270">
    <property type="entry name" value="DEAD"/>
    <property type="match status" value="1"/>
</dbReference>
<dbReference type="EC" id="3.6.4.13" evidence="3"/>
<dbReference type="CDD" id="cd18787">
    <property type="entry name" value="SF2_C_DEAD"/>
    <property type="match status" value="1"/>
</dbReference>
<dbReference type="PROSITE" id="PS51194">
    <property type="entry name" value="HELICASE_CTER"/>
    <property type="match status" value="1"/>
</dbReference>
<feature type="region of interest" description="Disordered" evidence="14">
    <location>
        <begin position="359"/>
        <end position="394"/>
    </location>
</feature>
<dbReference type="SMART" id="SM00487">
    <property type="entry name" value="DEXDc"/>
    <property type="match status" value="1"/>
</dbReference>
<dbReference type="EMBL" id="CAHR02000036">
    <property type="protein sequence ID" value="CCG81340.1"/>
    <property type="molecule type" value="Genomic_DNA"/>
</dbReference>
<organism evidence="18 19">
    <name type="scientific">Taphrina deformans (strain PYCC 5710 / ATCC 11124 / CBS 356.35 / IMI 108563 / JCM 9778 / NBRC 8474)</name>
    <name type="common">Peach leaf curl fungus</name>
    <name type="synonym">Lalaria deformans</name>
    <dbReference type="NCBI Taxonomy" id="1097556"/>
    <lineage>
        <taxon>Eukaryota</taxon>
        <taxon>Fungi</taxon>
        <taxon>Dikarya</taxon>
        <taxon>Ascomycota</taxon>
        <taxon>Taphrinomycotina</taxon>
        <taxon>Taphrinomycetes</taxon>
        <taxon>Taphrinales</taxon>
        <taxon>Taphrinaceae</taxon>
        <taxon>Taphrina</taxon>
    </lineage>
</organism>
<dbReference type="PROSITE" id="PS51195">
    <property type="entry name" value="Q_MOTIF"/>
    <property type="match status" value="1"/>
</dbReference>
<evidence type="ECO:0000259" key="16">
    <source>
        <dbReference type="PROSITE" id="PS51194"/>
    </source>
</evidence>
<evidence type="ECO:0000256" key="10">
    <source>
        <dbReference type="ARBA" id="ARBA00023242"/>
    </source>
</evidence>
<dbReference type="SMART" id="SM00490">
    <property type="entry name" value="HELICc"/>
    <property type="match status" value="1"/>
</dbReference>
<evidence type="ECO:0000256" key="5">
    <source>
        <dbReference type="ARBA" id="ARBA00022741"/>
    </source>
</evidence>
<reference evidence="18 19" key="1">
    <citation type="journal article" date="2013" name="MBio">
        <title>Genome sequencing of the plant pathogen Taphrina deformans, the causal agent of peach leaf curl.</title>
        <authorList>
            <person name="Cisse O.H."/>
            <person name="Almeida J.M.G.C.F."/>
            <person name="Fonseca A."/>
            <person name="Kumar A.A."/>
            <person name="Salojaervi J."/>
            <person name="Overmyer K."/>
            <person name="Hauser P.M."/>
            <person name="Pagni M."/>
        </authorList>
    </citation>
    <scope>NUCLEOTIDE SEQUENCE [LARGE SCALE GENOMIC DNA]</scope>
    <source>
        <strain evidence="19">PYCC 5710 / ATCC 11124 / CBS 356.35 / IMI 108563 / JCM 9778 / NBRC 8474</strain>
    </source>
</reference>
<dbReference type="GO" id="GO:0016787">
    <property type="term" value="F:hydrolase activity"/>
    <property type="evidence" value="ECO:0007669"/>
    <property type="project" value="UniProtKB-KW"/>
</dbReference>
<comment type="subcellular location">
    <subcellularLocation>
        <location evidence="2">Nucleus</location>
    </subcellularLocation>
</comment>
<dbReference type="GO" id="GO:0042254">
    <property type="term" value="P:ribosome biogenesis"/>
    <property type="evidence" value="ECO:0007669"/>
    <property type="project" value="UniProtKB-KW"/>
</dbReference>
<feature type="region of interest" description="Disordered" evidence="14">
    <location>
        <begin position="591"/>
        <end position="625"/>
    </location>
</feature>
<dbReference type="Pfam" id="PF00271">
    <property type="entry name" value="Helicase_C"/>
    <property type="match status" value="2"/>
</dbReference>
<keyword evidence="10" id="KW-0539">Nucleus</keyword>
<comment type="catalytic activity">
    <reaction evidence="12">
        <text>ATP + H2O = ADP + phosphate + H(+)</text>
        <dbReference type="Rhea" id="RHEA:13065"/>
        <dbReference type="ChEBI" id="CHEBI:15377"/>
        <dbReference type="ChEBI" id="CHEBI:15378"/>
        <dbReference type="ChEBI" id="CHEBI:30616"/>
        <dbReference type="ChEBI" id="CHEBI:43474"/>
        <dbReference type="ChEBI" id="CHEBI:456216"/>
        <dbReference type="EC" id="3.6.4.13"/>
    </reaction>
</comment>
<keyword evidence="6" id="KW-0378">Hydrolase</keyword>
<keyword evidence="5" id="KW-0547">Nucleotide-binding</keyword>
<comment type="similarity">
    <text evidence="11">Belongs to the DEAD box helicase family. DDX56/DBP9 subfamily.</text>
</comment>
<feature type="domain" description="DEAD-box RNA helicase Q" evidence="17">
    <location>
        <begin position="51"/>
        <end position="79"/>
    </location>
</feature>
<evidence type="ECO:0000256" key="3">
    <source>
        <dbReference type="ARBA" id="ARBA00012552"/>
    </source>
</evidence>
<evidence type="ECO:0000256" key="6">
    <source>
        <dbReference type="ARBA" id="ARBA00022801"/>
    </source>
</evidence>
<dbReference type="PANTHER" id="PTHR47959">
    <property type="entry name" value="ATP-DEPENDENT RNA HELICASE RHLE-RELATED"/>
    <property type="match status" value="1"/>
</dbReference>
<dbReference type="VEuPathDB" id="FungiDB:TAPDE_001161"/>
<dbReference type="Gene3D" id="3.40.50.300">
    <property type="entry name" value="P-loop containing nucleotide triphosphate hydrolases"/>
    <property type="match status" value="2"/>
</dbReference>
<dbReference type="Proteomes" id="UP000013776">
    <property type="component" value="Unassembled WGS sequence"/>
</dbReference>
<dbReference type="GO" id="GO:0005634">
    <property type="term" value="C:nucleus"/>
    <property type="evidence" value="ECO:0007669"/>
    <property type="project" value="UniProtKB-SubCell"/>
</dbReference>
<comment type="caution">
    <text evidence="18">The sequence shown here is derived from an EMBL/GenBank/DDBJ whole genome shotgun (WGS) entry which is preliminary data.</text>
</comment>
<evidence type="ECO:0000256" key="13">
    <source>
        <dbReference type="PROSITE-ProRule" id="PRU00552"/>
    </source>
</evidence>
<dbReference type="eggNOG" id="KOG0346">
    <property type="taxonomic scope" value="Eukaryota"/>
</dbReference>
<feature type="compositionally biased region" description="Basic and acidic residues" evidence="14">
    <location>
        <begin position="373"/>
        <end position="385"/>
    </location>
</feature>
<evidence type="ECO:0000313" key="19">
    <source>
        <dbReference type="Proteomes" id="UP000013776"/>
    </source>
</evidence>
<name>R4X7H5_TAPDE</name>
<dbReference type="OrthoDB" id="1191041at2759"/>
<evidence type="ECO:0000256" key="9">
    <source>
        <dbReference type="ARBA" id="ARBA00022884"/>
    </source>
</evidence>
<dbReference type="InterPro" id="IPR011545">
    <property type="entry name" value="DEAD/DEAH_box_helicase_dom"/>
</dbReference>
<keyword evidence="4" id="KW-0690">Ribosome biogenesis</keyword>
<dbReference type="PROSITE" id="PS51192">
    <property type="entry name" value="HELICASE_ATP_BIND_1"/>
    <property type="match status" value="1"/>
</dbReference>
<evidence type="ECO:0000256" key="12">
    <source>
        <dbReference type="ARBA" id="ARBA00047984"/>
    </source>
</evidence>
<dbReference type="GO" id="GO:0003724">
    <property type="term" value="F:RNA helicase activity"/>
    <property type="evidence" value="ECO:0007669"/>
    <property type="project" value="UniProtKB-EC"/>
</dbReference>
<dbReference type="PANTHER" id="PTHR47959:SF21">
    <property type="entry name" value="DEAD-BOX HELICASE 56"/>
    <property type="match status" value="1"/>
</dbReference>
<dbReference type="InterPro" id="IPR014001">
    <property type="entry name" value="Helicase_ATP-bd"/>
</dbReference>
<keyword evidence="19" id="KW-1185">Reference proteome</keyword>
<evidence type="ECO:0000256" key="14">
    <source>
        <dbReference type="SAM" id="MobiDB-lite"/>
    </source>
</evidence>
<gene>
    <name evidence="18" type="ORF">TAPDE_001161</name>
</gene>
<accession>R4X7H5</accession>
<evidence type="ECO:0000256" key="7">
    <source>
        <dbReference type="ARBA" id="ARBA00022806"/>
    </source>
</evidence>
<evidence type="ECO:0000313" key="18">
    <source>
        <dbReference type="EMBL" id="CCG81340.1"/>
    </source>
</evidence>
<dbReference type="GO" id="GO:0010467">
    <property type="term" value="P:gene expression"/>
    <property type="evidence" value="ECO:0007669"/>
    <property type="project" value="UniProtKB-ARBA"/>
</dbReference>
<keyword evidence="9" id="KW-0694">RNA-binding</keyword>
<evidence type="ECO:0000256" key="4">
    <source>
        <dbReference type="ARBA" id="ARBA00022517"/>
    </source>
</evidence>
<evidence type="ECO:0000259" key="15">
    <source>
        <dbReference type="PROSITE" id="PS51192"/>
    </source>
</evidence>
<dbReference type="SUPFAM" id="SSF52540">
    <property type="entry name" value="P-loop containing nucleoside triphosphate hydrolases"/>
    <property type="match status" value="2"/>
</dbReference>
<keyword evidence="7 18" id="KW-0347">Helicase</keyword>
<evidence type="ECO:0000256" key="1">
    <source>
        <dbReference type="ARBA" id="ARBA00003706"/>
    </source>
</evidence>
<evidence type="ECO:0000256" key="2">
    <source>
        <dbReference type="ARBA" id="ARBA00004123"/>
    </source>
</evidence>
<dbReference type="AlphaFoldDB" id="R4X7H5"/>
<dbReference type="InterPro" id="IPR050079">
    <property type="entry name" value="DEAD_box_RNA_helicase"/>
</dbReference>
<feature type="short sequence motif" description="Q motif" evidence="13">
    <location>
        <begin position="51"/>
        <end position="79"/>
    </location>
</feature>
<dbReference type="GO" id="GO:0005524">
    <property type="term" value="F:ATP binding"/>
    <property type="evidence" value="ECO:0007669"/>
    <property type="project" value="UniProtKB-KW"/>
</dbReference>
<dbReference type="InterPro" id="IPR027417">
    <property type="entry name" value="P-loop_NTPase"/>
</dbReference>
<dbReference type="GO" id="GO:0003723">
    <property type="term" value="F:RNA binding"/>
    <property type="evidence" value="ECO:0007669"/>
    <property type="project" value="UniProtKB-KW"/>
</dbReference>
<feature type="domain" description="Helicase C-terminal" evidence="16">
    <location>
        <begin position="268"/>
        <end position="495"/>
    </location>
</feature>
<keyword evidence="8" id="KW-0067">ATP-binding</keyword>
<feature type="domain" description="Helicase ATP-binding" evidence="15">
    <location>
        <begin position="82"/>
        <end position="257"/>
    </location>
</feature>
<dbReference type="InterPro" id="IPR014014">
    <property type="entry name" value="RNA_helicase_DEAD_Q_motif"/>
</dbReference>
<sequence>MSDSEDDMVMLGEENDALDVSENEVQLDDIPTGDSAQHDTEIVISEEETAIKFEDFDLDPRLQRAIAKLHFSVPTPVQAQSIPLIRDGKDLLARAKTGSGKTAAYLVPILQAFLAEESLAATTQALILVPTKELSEQVNKTIEKLCQYSQKTIKHLNLANSTSEAAQKPLLLDGPHIVISTPSRALAHMNGGNLDPDNLRFFVIDEADLVLSYGYDEDVASLAKVLPRSVQTIMMSATLDSSVENLKSTLCRNPVILKLTEAEVTSNPLIQYYVNCAEEEKFLLSYVILKLKLIKGKIIIFVNNIDRCYRLKLFLEQFGIKSCVLNSELPINSRGHIVEEFNKGVYDIIIAADDSEVMGGTTESDDEYASIKPKKEEDDGEEKTSTRKRKRATTRMDKEFGVSRGVDFRNVACVLNFDLPTTTRSYVHRVGRTARAGRSGMAMSFVIPSDKFGKHRATTLETSKKDEKVLARIFKDQEARGNEIKAYNFNMTQVEAFRYRMEDGLRSVTKSSIRDARAKEIRAEIMASEKLKGYFEERPEELAALRHDAELHAKRVQSHLKHVPDYLMPKSTAAVASKDVGFVGFKGTTQNRIRKNRAANRAKGVGKKDKGNKRSKKSDPLKTFK</sequence>
<comment type="function">
    <text evidence="1">ATP-binding RNA helicase involved in the biogenesis of 60S ribosomal subunits and is required for the normal formation of 25S and 5.8S rRNAs.</text>
</comment>
<proteinExistence type="inferred from homology"/>
<dbReference type="InterPro" id="IPR001650">
    <property type="entry name" value="Helicase_C-like"/>
</dbReference>
<dbReference type="GO" id="GO:0005829">
    <property type="term" value="C:cytosol"/>
    <property type="evidence" value="ECO:0007669"/>
    <property type="project" value="TreeGrafter"/>
</dbReference>